<gene>
    <name evidence="1" type="ORF">HWN39_08490</name>
</gene>
<dbReference type="Proteomes" id="UP000542889">
    <property type="component" value="Unassembled WGS sequence"/>
</dbReference>
<reference evidence="1 2" key="1">
    <citation type="submission" date="2020-06" db="EMBL/GenBank/DDBJ databases">
        <title>Lactobacillus rhamnosus QC,genome.</title>
        <authorList>
            <person name="Yi H."/>
            <person name="Jin M."/>
        </authorList>
    </citation>
    <scope>NUCLEOTIDE SEQUENCE [LARGE SCALE GENOMIC DNA]</scope>
    <source>
        <strain evidence="1 2">QC</strain>
    </source>
</reference>
<comment type="caution">
    <text evidence="1">The sequence shown here is derived from an EMBL/GenBank/DDBJ whole genome shotgun (WGS) entry which is preliminary data.</text>
</comment>
<dbReference type="AlphaFoldDB" id="A0A7Y7QHS7"/>
<proteinExistence type="predicted"/>
<evidence type="ECO:0000313" key="2">
    <source>
        <dbReference type="Proteomes" id="UP000542889"/>
    </source>
</evidence>
<dbReference type="RefSeq" id="WP_176818168.1">
    <property type="nucleotide sequence ID" value="NZ_JABXWP010000011.1"/>
</dbReference>
<protein>
    <submittedName>
        <fullName evidence="1">Uncharacterized protein</fullName>
    </submittedName>
</protein>
<dbReference type="EMBL" id="JABXWP010000011">
    <property type="protein sequence ID" value="NVO88543.1"/>
    <property type="molecule type" value="Genomic_DNA"/>
</dbReference>
<name>A0A7Y7QHS7_LACRH</name>
<accession>A0A7Y7QHS7</accession>
<sequence>MNNKKGFQSQMKNSVISDERLVQIHGGNLRPTSPAFENIKKWLIEQFQGKH</sequence>
<evidence type="ECO:0000313" key="1">
    <source>
        <dbReference type="EMBL" id="NVO88543.1"/>
    </source>
</evidence>
<organism evidence="1 2">
    <name type="scientific">Lacticaseibacillus rhamnosus</name>
    <name type="common">Lactobacillus rhamnosus</name>
    <dbReference type="NCBI Taxonomy" id="47715"/>
    <lineage>
        <taxon>Bacteria</taxon>
        <taxon>Bacillati</taxon>
        <taxon>Bacillota</taxon>
        <taxon>Bacilli</taxon>
        <taxon>Lactobacillales</taxon>
        <taxon>Lactobacillaceae</taxon>
        <taxon>Lacticaseibacillus</taxon>
    </lineage>
</organism>
<dbReference type="NCBIfam" id="NF046113">
    <property type="entry name" value="BLP_Lacticasei"/>
    <property type="match status" value="1"/>
</dbReference>